<protein>
    <recommendedName>
        <fullName evidence="4">Phosphatidylcholine synthase</fullName>
    </recommendedName>
</protein>
<dbReference type="InterPro" id="IPR043130">
    <property type="entry name" value="CDP-OH_PTrfase_TM_dom"/>
</dbReference>
<reference evidence="2 3" key="1">
    <citation type="submission" date="2015-07" db="EMBL/GenBank/DDBJ databases">
        <title>Genome sequence of Leptolinea tardivitalis DSM 16556.</title>
        <authorList>
            <person name="Hemp J."/>
            <person name="Ward L.M."/>
            <person name="Pace L.A."/>
            <person name="Fischer W.W."/>
        </authorList>
    </citation>
    <scope>NUCLEOTIDE SEQUENCE [LARGE SCALE GENOMIC DNA]</scope>
    <source>
        <strain evidence="2 3">YMTK-2</strain>
    </source>
</reference>
<name>A0A0P6X9W4_9CHLR</name>
<feature type="transmembrane region" description="Helical" evidence="1">
    <location>
        <begin position="220"/>
        <end position="238"/>
    </location>
</feature>
<dbReference type="STRING" id="229920.ADM99_11540"/>
<feature type="transmembrane region" description="Helical" evidence="1">
    <location>
        <begin position="140"/>
        <end position="159"/>
    </location>
</feature>
<feature type="transmembrane region" description="Helical" evidence="1">
    <location>
        <begin position="114"/>
        <end position="131"/>
    </location>
</feature>
<dbReference type="GO" id="GO:0008654">
    <property type="term" value="P:phospholipid biosynthetic process"/>
    <property type="evidence" value="ECO:0007669"/>
    <property type="project" value="InterPro"/>
</dbReference>
<dbReference type="Gene3D" id="1.20.120.1760">
    <property type="match status" value="1"/>
</dbReference>
<comment type="caution">
    <text evidence="2">The sequence shown here is derived from an EMBL/GenBank/DDBJ whole genome shotgun (WGS) entry which is preliminary data.</text>
</comment>
<keyword evidence="1" id="KW-1133">Transmembrane helix</keyword>
<dbReference type="GO" id="GO:0016780">
    <property type="term" value="F:phosphotransferase activity, for other substituted phosphate groups"/>
    <property type="evidence" value="ECO:0007669"/>
    <property type="project" value="InterPro"/>
</dbReference>
<organism evidence="2 3">
    <name type="scientific">Leptolinea tardivitalis</name>
    <dbReference type="NCBI Taxonomy" id="229920"/>
    <lineage>
        <taxon>Bacteria</taxon>
        <taxon>Bacillati</taxon>
        <taxon>Chloroflexota</taxon>
        <taxon>Anaerolineae</taxon>
        <taxon>Anaerolineales</taxon>
        <taxon>Anaerolineaceae</taxon>
        <taxon>Leptolinea</taxon>
    </lineage>
</organism>
<proteinExistence type="predicted"/>
<accession>A0A0P6X9W4</accession>
<gene>
    <name evidence="2" type="ORF">ADM99_11540</name>
</gene>
<sequence length="244" mass="28416">MLISFVKGFFYYMGKNQWFLNFRAWSVHFYTSLGLATAFFSLLAIFSGNVKLFFIFQGISLFIDSTDGYFARRWNVKKWASQLDGRKLDDITDYLNYTFLPVAFTYKFGLITDSWLVVLVIVLITSIYGFCQTGAKTSDGFFTGFPNFWNVLVFYLYFFNWPVPVNALVMLLFSAFIFVPVKFLSYSSPVLRRSSYVLSFMYLVFLGIIVVNLNNLDIRLVWISLIGPIYYLFSALYLQFSKQS</sequence>
<dbReference type="Proteomes" id="UP000050430">
    <property type="component" value="Unassembled WGS sequence"/>
</dbReference>
<dbReference type="InterPro" id="IPR000462">
    <property type="entry name" value="CDP-OH_P_trans"/>
</dbReference>
<dbReference type="EMBL" id="LGCK01000011">
    <property type="protein sequence ID" value="KPL71324.1"/>
    <property type="molecule type" value="Genomic_DNA"/>
</dbReference>
<dbReference type="Pfam" id="PF01066">
    <property type="entry name" value="CDP-OH_P_transf"/>
    <property type="match status" value="1"/>
</dbReference>
<dbReference type="AlphaFoldDB" id="A0A0P6X9W4"/>
<feature type="transmembrane region" description="Helical" evidence="1">
    <location>
        <begin position="196"/>
        <end position="214"/>
    </location>
</feature>
<evidence type="ECO:0000313" key="3">
    <source>
        <dbReference type="Proteomes" id="UP000050430"/>
    </source>
</evidence>
<evidence type="ECO:0000256" key="1">
    <source>
        <dbReference type="SAM" id="Phobius"/>
    </source>
</evidence>
<evidence type="ECO:0008006" key="4">
    <source>
        <dbReference type="Google" id="ProtNLM"/>
    </source>
</evidence>
<keyword evidence="1" id="KW-0472">Membrane</keyword>
<keyword evidence="3" id="KW-1185">Reference proteome</keyword>
<feature type="transmembrane region" description="Helical" evidence="1">
    <location>
        <begin position="165"/>
        <end position="184"/>
    </location>
</feature>
<dbReference type="GO" id="GO:0016020">
    <property type="term" value="C:membrane"/>
    <property type="evidence" value="ECO:0007669"/>
    <property type="project" value="InterPro"/>
</dbReference>
<keyword evidence="1" id="KW-0812">Transmembrane</keyword>
<feature type="transmembrane region" description="Helical" evidence="1">
    <location>
        <begin position="20"/>
        <end position="46"/>
    </location>
</feature>
<evidence type="ECO:0000313" key="2">
    <source>
        <dbReference type="EMBL" id="KPL71324.1"/>
    </source>
</evidence>